<dbReference type="EMBL" id="CACVKT020006490">
    <property type="protein sequence ID" value="CAC5402137.1"/>
    <property type="molecule type" value="Genomic_DNA"/>
</dbReference>
<feature type="transmembrane region" description="Helical" evidence="2">
    <location>
        <begin position="133"/>
        <end position="153"/>
    </location>
</feature>
<keyword evidence="2" id="KW-1133">Transmembrane helix</keyword>
<feature type="transmembrane region" description="Helical" evidence="2">
    <location>
        <begin position="105"/>
        <end position="127"/>
    </location>
</feature>
<feature type="region of interest" description="Disordered" evidence="1">
    <location>
        <begin position="1"/>
        <end position="30"/>
    </location>
</feature>
<evidence type="ECO:0000313" key="3">
    <source>
        <dbReference type="EMBL" id="CAC5402137.1"/>
    </source>
</evidence>
<dbReference type="Proteomes" id="UP000507470">
    <property type="component" value="Unassembled WGS sequence"/>
</dbReference>
<sequence length="167" mass="19039">MDIEAVEGSTVEEASEDESQKKRTKVKKEGNTNTKLRLQNVIKPILNQYHQAFDTNTLNMSPKVEYATSFFKQFRVISSRTLLNLLRNPQLSILHVSLTLDEEKFFLYALTLFTVAMTGTSIAFFFSACVTDFGMANVWIAVTYVLMMALEIIELKDMTFTNGTVLW</sequence>
<evidence type="ECO:0000313" key="4">
    <source>
        <dbReference type="Proteomes" id="UP000507470"/>
    </source>
</evidence>
<gene>
    <name evidence="3" type="ORF">MCOR_36127</name>
</gene>
<evidence type="ECO:0000256" key="2">
    <source>
        <dbReference type="SAM" id="Phobius"/>
    </source>
</evidence>
<organism evidence="3 4">
    <name type="scientific">Mytilus coruscus</name>
    <name type="common">Sea mussel</name>
    <dbReference type="NCBI Taxonomy" id="42192"/>
    <lineage>
        <taxon>Eukaryota</taxon>
        <taxon>Metazoa</taxon>
        <taxon>Spiralia</taxon>
        <taxon>Lophotrochozoa</taxon>
        <taxon>Mollusca</taxon>
        <taxon>Bivalvia</taxon>
        <taxon>Autobranchia</taxon>
        <taxon>Pteriomorphia</taxon>
        <taxon>Mytilida</taxon>
        <taxon>Mytiloidea</taxon>
        <taxon>Mytilidae</taxon>
        <taxon>Mytilinae</taxon>
        <taxon>Mytilus</taxon>
    </lineage>
</organism>
<keyword evidence="2" id="KW-0812">Transmembrane</keyword>
<keyword evidence="4" id="KW-1185">Reference proteome</keyword>
<proteinExistence type="predicted"/>
<dbReference type="AlphaFoldDB" id="A0A6J8D3C2"/>
<accession>A0A6J8D3C2</accession>
<name>A0A6J8D3C2_MYTCO</name>
<reference evidence="3 4" key="1">
    <citation type="submission" date="2020-06" db="EMBL/GenBank/DDBJ databases">
        <authorList>
            <person name="Li R."/>
            <person name="Bekaert M."/>
        </authorList>
    </citation>
    <scope>NUCLEOTIDE SEQUENCE [LARGE SCALE GENOMIC DNA]</scope>
    <source>
        <strain evidence="4">wild</strain>
    </source>
</reference>
<dbReference type="OrthoDB" id="66620at2759"/>
<keyword evidence="2" id="KW-0472">Membrane</keyword>
<evidence type="ECO:0000256" key="1">
    <source>
        <dbReference type="SAM" id="MobiDB-lite"/>
    </source>
</evidence>
<protein>
    <submittedName>
        <fullName evidence="3">ABCG2</fullName>
    </submittedName>
</protein>